<dbReference type="Gene3D" id="1.25.40.10">
    <property type="entry name" value="Tetratricopeptide repeat domain"/>
    <property type="match status" value="1"/>
</dbReference>
<dbReference type="SUPFAM" id="SSF48452">
    <property type="entry name" value="TPR-like"/>
    <property type="match status" value="1"/>
</dbReference>
<accession>A0ABT0HZJ1</accession>
<gene>
    <name evidence="2" type="ORF">LNP07_00465</name>
</gene>
<proteinExistence type="predicted"/>
<feature type="domain" description="HTH cro/C1-type" evidence="1">
    <location>
        <begin position="8"/>
        <end position="61"/>
    </location>
</feature>
<dbReference type="Pfam" id="PF01381">
    <property type="entry name" value="HTH_3"/>
    <property type="match status" value="1"/>
</dbReference>
<evidence type="ECO:0000313" key="3">
    <source>
        <dbReference type="Proteomes" id="UP001522905"/>
    </source>
</evidence>
<dbReference type="EMBL" id="JAJIAO010000001">
    <property type="protein sequence ID" value="MCK8623995.1"/>
    <property type="molecule type" value="Genomic_DNA"/>
</dbReference>
<protein>
    <submittedName>
        <fullName evidence="2">Helix-turn-helix domain-containing protein</fullName>
    </submittedName>
</protein>
<dbReference type="Proteomes" id="UP001522905">
    <property type="component" value="Unassembled WGS sequence"/>
</dbReference>
<dbReference type="RefSeq" id="WP_248601358.1">
    <property type="nucleotide sequence ID" value="NZ_JAJIAO010000001.1"/>
</dbReference>
<evidence type="ECO:0000313" key="2">
    <source>
        <dbReference type="EMBL" id="MCK8623995.1"/>
    </source>
</evidence>
<keyword evidence="3" id="KW-1185">Reference proteome</keyword>
<reference evidence="2 3" key="1">
    <citation type="submission" date="2021-11" db="EMBL/GenBank/DDBJ databases">
        <title>Comparative genomics of bee honey and flower isolates.</title>
        <authorList>
            <person name="Bechtner J.D."/>
            <person name="Gallus M.K."/>
            <person name="Ehrmann M."/>
        </authorList>
    </citation>
    <scope>NUCLEOTIDE SEQUENCE [LARGE SCALE GENOMIC DNA]</scope>
    <source>
        <strain evidence="2 3">M161</strain>
    </source>
</reference>
<evidence type="ECO:0000259" key="1">
    <source>
        <dbReference type="PROSITE" id="PS50943"/>
    </source>
</evidence>
<dbReference type="PROSITE" id="PS50943">
    <property type="entry name" value="HTH_CROC1"/>
    <property type="match status" value="1"/>
</dbReference>
<name>A0ABT0HZJ1_9LACO</name>
<dbReference type="InterPro" id="IPR001387">
    <property type="entry name" value="Cro/C1-type_HTH"/>
</dbReference>
<dbReference type="CDD" id="cd00093">
    <property type="entry name" value="HTH_XRE"/>
    <property type="match status" value="1"/>
</dbReference>
<dbReference type="InterPro" id="IPR010982">
    <property type="entry name" value="Lambda_DNA-bd_dom_sf"/>
</dbReference>
<organism evidence="2 3">
    <name type="scientific">Apilactobacillus xinyiensis</name>
    <dbReference type="NCBI Taxonomy" id="2841032"/>
    <lineage>
        <taxon>Bacteria</taxon>
        <taxon>Bacillati</taxon>
        <taxon>Bacillota</taxon>
        <taxon>Bacilli</taxon>
        <taxon>Lactobacillales</taxon>
        <taxon>Lactobacillaceae</taxon>
        <taxon>Apilactobacillus</taxon>
    </lineage>
</organism>
<sequence>MNIKGDVIRNCRLAKGLTQTDISKGICTQANISNIEHNGTCPSITTISSICNRLEIPIDKVIIDLNSTFNHSEDIDNYIFNNELIKADEYMDQVNYDLIETKNSRIKYCYCQGYLNFHLHKNSNKAMFFYNQINLLCKNMLNNIYSVGASIGMLEIYLYENNFSIRHLIMQINILGKELSNISFKESNGQFLIILYLKVIKIYQFLNLHEEALKFYESIICNLKNNFLAFKLCELKNLKALSLFKIGKTNDALKHLNFAIHMGEFYSNIESINESQRLYVLFKKDAVKE</sequence>
<comment type="caution">
    <text evidence="2">The sequence shown here is derived from an EMBL/GenBank/DDBJ whole genome shotgun (WGS) entry which is preliminary data.</text>
</comment>
<dbReference type="InterPro" id="IPR011990">
    <property type="entry name" value="TPR-like_helical_dom_sf"/>
</dbReference>
<dbReference type="SUPFAM" id="SSF47413">
    <property type="entry name" value="lambda repressor-like DNA-binding domains"/>
    <property type="match status" value="1"/>
</dbReference>
<dbReference type="SMART" id="SM00530">
    <property type="entry name" value="HTH_XRE"/>
    <property type="match status" value="1"/>
</dbReference>